<evidence type="ECO:0000313" key="3">
    <source>
        <dbReference type="Proteomes" id="UP000541444"/>
    </source>
</evidence>
<dbReference type="PANTHER" id="PTHR31694:SF26">
    <property type="entry name" value="OS05G0151100 PROTEIN"/>
    <property type="match status" value="1"/>
</dbReference>
<name>A0A7J7LJE1_9MAGN</name>
<evidence type="ECO:0000313" key="2">
    <source>
        <dbReference type="EMBL" id="KAF6142648.1"/>
    </source>
</evidence>
<dbReference type="OrthoDB" id="1001765at2759"/>
<sequence>MASTTFANVISPMKLSFMFLLMSNMALFGVSDDTACVVTYPQAWIKVHPQDVDKIQFALNLEFLEAEFFLFGATGFGLDKNAPELAMGGPPPIGVRKANLDDVTERIINEFGLEEVGHLKAIIETLGGFPRPLLDLSSQNFAEVMDDAFGYKLYPPFDPYLNSINYMLASYVIPYMGLVGYVGTNPYLKGYKSKRLLAGLLGVESGQDAVIRTYLYERVDLVVHPYNQTVAKFTDRISQLRNRLAGCGIKDEGLIVPPQLGAEQRTSSNVLAANELSLSYDRSPAEILRVVYGSGKENVPGGFYPNGGNGKIAQDLLRSPK</sequence>
<feature type="signal peptide" evidence="1">
    <location>
        <begin position="1"/>
        <end position="28"/>
    </location>
</feature>
<keyword evidence="3" id="KW-1185">Reference proteome</keyword>
<feature type="chain" id="PRO_5029688928" description="Desiccation-related protein PCC13-62" evidence="1">
    <location>
        <begin position="29"/>
        <end position="321"/>
    </location>
</feature>
<gene>
    <name evidence="2" type="ORF">GIB67_015134</name>
</gene>
<dbReference type="Pfam" id="PF13668">
    <property type="entry name" value="Ferritin_2"/>
    <property type="match status" value="1"/>
</dbReference>
<dbReference type="AlphaFoldDB" id="A0A7J7LJE1"/>
<keyword evidence="1" id="KW-0732">Signal</keyword>
<evidence type="ECO:0008006" key="4">
    <source>
        <dbReference type="Google" id="ProtNLM"/>
    </source>
</evidence>
<organism evidence="2 3">
    <name type="scientific">Kingdonia uniflora</name>
    <dbReference type="NCBI Taxonomy" id="39325"/>
    <lineage>
        <taxon>Eukaryota</taxon>
        <taxon>Viridiplantae</taxon>
        <taxon>Streptophyta</taxon>
        <taxon>Embryophyta</taxon>
        <taxon>Tracheophyta</taxon>
        <taxon>Spermatophyta</taxon>
        <taxon>Magnoliopsida</taxon>
        <taxon>Ranunculales</taxon>
        <taxon>Circaeasteraceae</taxon>
        <taxon>Kingdonia</taxon>
    </lineage>
</organism>
<dbReference type="PANTHER" id="PTHR31694">
    <property type="entry name" value="DESICCATION-LIKE PROTEIN"/>
    <property type="match status" value="1"/>
</dbReference>
<dbReference type="EMBL" id="JACGCM010002249">
    <property type="protein sequence ID" value="KAF6142648.1"/>
    <property type="molecule type" value="Genomic_DNA"/>
</dbReference>
<dbReference type="Proteomes" id="UP000541444">
    <property type="component" value="Unassembled WGS sequence"/>
</dbReference>
<dbReference type="InterPro" id="IPR052965">
    <property type="entry name" value="Pigment-catalase-like"/>
</dbReference>
<accession>A0A7J7LJE1</accession>
<proteinExistence type="predicted"/>
<protein>
    <recommendedName>
        <fullName evidence="4">Desiccation-related protein PCC13-62</fullName>
    </recommendedName>
</protein>
<evidence type="ECO:0000256" key="1">
    <source>
        <dbReference type="SAM" id="SignalP"/>
    </source>
</evidence>
<comment type="caution">
    <text evidence="2">The sequence shown here is derived from an EMBL/GenBank/DDBJ whole genome shotgun (WGS) entry which is preliminary data.</text>
</comment>
<reference evidence="2 3" key="1">
    <citation type="journal article" date="2020" name="IScience">
        <title>Genome Sequencing of the Endangered Kingdonia uniflora (Circaeasteraceae, Ranunculales) Reveals Potential Mechanisms of Evolutionary Specialization.</title>
        <authorList>
            <person name="Sun Y."/>
            <person name="Deng T."/>
            <person name="Zhang A."/>
            <person name="Moore M.J."/>
            <person name="Landis J.B."/>
            <person name="Lin N."/>
            <person name="Zhang H."/>
            <person name="Zhang X."/>
            <person name="Huang J."/>
            <person name="Zhang X."/>
            <person name="Sun H."/>
            <person name="Wang H."/>
        </authorList>
    </citation>
    <scope>NUCLEOTIDE SEQUENCE [LARGE SCALE GENOMIC DNA]</scope>
    <source>
        <strain evidence="2">TB1705</strain>
        <tissue evidence="2">Leaf</tissue>
    </source>
</reference>